<sequence length="323" mass="34932">MNPDFKNVIFLPSSTIKANFTFILTDSAGFDQKSYISGIQKLCPPCWTLSDDGKKCEFEAGKAQVTCSTTGAEIAIDKCALTGVDPSSIHLKDTACFATEVNADTWNIATGFSDCGSELGFSADKLTLQNTLTIGYSVVTGRVISRKYEIDFSCSYNNIAEASTTIQASNVLYGDITFNLNDAQPAELSFDFGLNFYESAEYTSQADLTSGAFQPGSSLYGRIAPTSALAASLEFSVGKCTVEDTSISQSLDILDQCPVDGTAFQFRDSQSDQSAVKFSYEGFVFPTSADDTTIDVTCQVNVCERVRNKTKKIKFLSNSDKPK</sequence>
<evidence type="ECO:0000313" key="5">
    <source>
        <dbReference type="Proteomes" id="UP000001307"/>
    </source>
</evidence>
<dbReference type="AlphaFoldDB" id="E4XEM7"/>
<dbReference type="SMART" id="SM00241">
    <property type="entry name" value="ZP"/>
    <property type="match status" value="1"/>
</dbReference>
<feature type="domain" description="ZP" evidence="3">
    <location>
        <begin position="66"/>
        <end position="323"/>
    </location>
</feature>
<dbReference type="PROSITE" id="PS51034">
    <property type="entry name" value="ZP_2"/>
    <property type="match status" value="1"/>
</dbReference>
<dbReference type="InterPro" id="IPR055355">
    <property type="entry name" value="ZP-C"/>
</dbReference>
<evidence type="ECO:0000259" key="3">
    <source>
        <dbReference type="PROSITE" id="PS51034"/>
    </source>
</evidence>
<dbReference type="InterPro" id="IPR055356">
    <property type="entry name" value="ZP-N"/>
</dbReference>
<dbReference type="InterPro" id="IPR001507">
    <property type="entry name" value="ZP_dom"/>
</dbReference>
<dbReference type="Pfam" id="PF23344">
    <property type="entry name" value="ZP-N"/>
    <property type="match status" value="1"/>
</dbReference>
<dbReference type="Pfam" id="PF00100">
    <property type="entry name" value="Zona_pellucida"/>
    <property type="match status" value="1"/>
</dbReference>
<keyword evidence="5" id="KW-1185">Reference proteome</keyword>
<gene>
    <name evidence="4" type="ORF">GSOID_T00008668001</name>
</gene>
<dbReference type="Proteomes" id="UP000001307">
    <property type="component" value="Unassembled WGS sequence"/>
</dbReference>
<evidence type="ECO:0000256" key="2">
    <source>
        <dbReference type="ARBA" id="ARBA00023157"/>
    </source>
</evidence>
<dbReference type="PANTHER" id="PTHR14002">
    <property type="entry name" value="ENDOGLIN/TGF-BETA RECEPTOR TYPE III"/>
    <property type="match status" value="1"/>
</dbReference>
<dbReference type="Gene3D" id="2.60.40.3210">
    <property type="entry name" value="Zona pellucida, ZP-N domain"/>
    <property type="match status" value="1"/>
</dbReference>
<evidence type="ECO:0000256" key="1">
    <source>
        <dbReference type="ARBA" id="ARBA00022729"/>
    </source>
</evidence>
<name>E4XEM7_OIKDI</name>
<dbReference type="PANTHER" id="PTHR14002:SF43">
    <property type="entry name" value="DELTA-LIKE PROTEIN"/>
    <property type="match status" value="1"/>
</dbReference>
<evidence type="ECO:0000313" key="4">
    <source>
        <dbReference type="EMBL" id="CBY19522.1"/>
    </source>
</evidence>
<proteinExistence type="predicted"/>
<keyword evidence="1" id="KW-0732">Signal</keyword>
<accession>E4XEM7</accession>
<keyword evidence="2" id="KW-1015">Disulfide bond</keyword>
<dbReference type="InParanoid" id="E4XEM7"/>
<dbReference type="EMBL" id="FN653042">
    <property type="protein sequence ID" value="CBY19522.1"/>
    <property type="molecule type" value="Genomic_DNA"/>
</dbReference>
<dbReference type="InterPro" id="IPR042235">
    <property type="entry name" value="ZP-C_dom"/>
</dbReference>
<protein>
    <recommendedName>
        <fullName evidence="3">ZP domain-containing protein</fullName>
    </recommendedName>
</protein>
<reference evidence="4 5" key="1">
    <citation type="journal article" date="2010" name="Science">
        <title>Plasticity of animal genome architecture unmasked by rapid evolution of a pelagic tunicate.</title>
        <authorList>
            <person name="Denoeud F."/>
            <person name="Henriet S."/>
            <person name="Mungpakdee S."/>
            <person name="Aury J.M."/>
            <person name="Da Silva C."/>
            <person name="Brinkmann H."/>
            <person name="Mikhaleva J."/>
            <person name="Olsen L.C."/>
            <person name="Jubin C."/>
            <person name="Canestro C."/>
            <person name="Bouquet J.M."/>
            <person name="Danks G."/>
            <person name="Poulain J."/>
            <person name="Campsteijn C."/>
            <person name="Adamski M."/>
            <person name="Cross I."/>
            <person name="Yadetie F."/>
            <person name="Muffato M."/>
            <person name="Louis A."/>
            <person name="Butcher S."/>
            <person name="Tsagkogeorga G."/>
            <person name="Konrad A."/>
            <person name="Singh S."/>
            <person name="Jensen M.F."/>
            <person name="Cong E.H."/>
            <person name="Eikeseth-Otteraa H."/>
            <person name="Noel B."/>
            <person name="Anthouard V."/>
            <person name="Porcel B.M."/>
            <person name="Kachouri-Lafond R."/>
            <person name="Nishino A."/>
            <person name="Ugolini M."/>
            <person name="Chourrout P."/>
            <person name="Nishida H."/>
            <person name="Aasland R."/>
            <person name="Huzurbazar S."/>
            <person name="Westhof E."/>
            <person name="Delsuc F."/>
            <person name="Lehrach H."/>
            <person name="Reinhardt R."/>
            <person name="Weissenbach J."/>
            <person name="Roy S.W."/>
            <person name="Artiguenave F."/>
            <person name="Postlethwait J.H."/>
            <person name="Manak J.R."/>
            <person name="Thompson E.M."/>
            <person name="Jaillon O."/>
            <person name="Du Pasquier L."/>
            <person name="Boudinot P."/>
            <person name="Liberles D.A."/>
            <person name="Volff J.N."/>
            <person name="Philippe H."/>
            <person name="Lenhard B."/>
            <person name="Roest Crollius H."/>
            <person name="Wincker P."/>
            <person name="Chourrout D."/>
        </authorList>
    </citation>
    <scope>NUCLEOTIDE SEQUENCE [LARGE SCALE GENOMIC DNA]</scope>
</reference>
<organism evidence="4 5">
    <name type="scientific">Oikopleura dioica</name>
    <name type="common">Tunicate</name>
    <dbReference type="NCBI Taxonomy" id="34765"/>
    <lineage>
        <taxon>Eukaryota</taxon>
        <taxon>Metazoa</taxon>
        <taxon>Chordata</taxon>
        <taxon>Tunicata</taxon>
        <taxon>Appendicularia</taxon>
        <taxon>Copelata</taxon>
        <taxon>Oikopleuridae</taxon>
        <taxon>Oikopleura</taxon>
    </lineage>
</organism>
<dbReference type="Gene3D" id="2.60.40.4100">
    <property type="entry name" value="Zona pellucida, ZP-C domain"/>
    <property type="match status" value="1"/>
</dbReference>